<organism evidence="1 2">
    <name type="scientific">Plicaturopsis crispa FD-325 SS-3</name>
    <dbReference type="NCBI Taxonomy" id="944288"/>
    <lineage>
        <taxon>Eukaryota</taxon>
        <taxon>Fungi</taxon>
        <taxon>Dikarya</taxon>
        <taxon>Basidiomycota</taxon>
        <taxon>Agaricomycotina</taxon>
        <taxon>Agaricomycetes</taxon>
        <taxon>Agaricomycetidae</taxon>
        <taxon>Amylocorticiales</taxon>
        <taxon>Amylocorticiaceae</taxon>
        <taxon>Plicatura</taxon>
        <taxon>Plicaturopsis crispa</taxon>
    </lineage>
</organism>
<accession>A0A0C9T2X0</accession>
<protein>
    <submittedName>
        <fullName evidence="1">Uncharacterized protein</fullName>
    </submittedName>
</protein>
<dbReference type="Proteomes" id="UP000053263">
    <property type="component" value="Unassembled WGS sequence"/>
</dbReference>
<dbReference type="EMBL" id="KN832575">
    <property type="protein sequence ID" value="KII83604.1"/>
    <property type="molecule type" value="Genomic_DNA"/>
</dbReference>
<reference evidence="1 2" key="1">
    <citation type="submission" date="2014-06" db="EMBL/GenBank/DDBJ databases">
        <title>Evolutionary Origins and Diversification of the Mycorrhizal Mutualists.</title>
        <authorList>
            <consortium name="DOE Joint Genome Institute"/>
            <consortium name="Mycorrhizal Genomics Consortium"/>
            <person name="Kohler A."/>
            <person name="Kuo A."/>
            <person name="Nagy L.G."/>
            <person name="Floudas D."/>
            <person name="Copeland A."/>
            <person name="Barry K.W."/>
            <person name="Cichocki N."/>
            <person name="Veneault-Fourrey C."/>
            <person name="LaButti K."/>
            <person name="Lindquist E.A."/>
            <person name="Lipzen A."/>
            <person name="Lundell T."/>
            <person name="Morin E."/>
            <person name="Murat C."/>
            <person name="Riley R."/>
            <person name="Ohm R."/>
            <person name="Sun H."/>
            <person name="Tunlid A."/>
            <person name="Henrissat B."/>
            <person name="Grigoriev I.V."/>
            <person name="Hibbett D.S."/>
            <person name="Martin F."/>
        </authorList>
    </citation>
    <scope>NUCLEOTIDE SEQUENCE [LARGE SCALE GENOMIC DNA]</scope>
    <source>
        <strain evidence="1 2">FD-325 SS-3</strain>
    </source>
</reference>
<dbReference type="AlphaFoldDB" id="A0A0C9T2X0"/>
<keyword evidence="2" id="KW-1185">Reference proteome</keyword>
<name>A0A0C9T2X0_PLICR</name>
<evidence type="ECO:0000313" key="2">
    <source>
        <dbReference type="Proteomes" id="UP000053263"/>
    </source>
</evidence>
<sequence>MGRSALEVGRWDSTGGGGLWRGGAGTASAGAGMVHRRCALKVGCCTLDVRRGTLDVGCCALDVRRGALDALDVDCCVGELGQCVGGTTVRGGAATVRAGGGLLRVRGGGGLRESVARVCCRPSRWCGEREEGVDAALRDGGARANADDVDVVVDDKRNVIFVHHPQRPTIYTESRTCFPMESRPAHVTGKSLHKGVPVLGKADSRGKEMQYTGCRRTRTYVSTSTSCTAVHAYLLHCKAKRQTEIRRWPRGMAYHDALSRAADAVNAHTFPPILRARRCTPRMDMGCTPRLETV</sequence>
<evidence type="ECO:0000313" key="1">
    <source>
        <dbReference type="EMBL" id="KII83604.1"/>
    </source>
</evidence>
<dbReference type="HOGENOM" id="CLU_947041_0_0_1"/>
<proteinExistence type="predicted"/>
<gene>
    <name evidence="1" type="ORF">PLICRDRAFT_32810</name>
</gene>